<dbReference type="GO" id="GO:0016989">
    <property type="term" value="F:sigma factor antagonist activity"/>
    <property type="evidence" value="ECO:0007669"/>
    <property type="project" value="TreeGrafter"/>
</dbReference>
<dbReference type="InterPro" id="IPR006860">
    <property type="entry name" value="FecR"/>
</dbReference>
<dbReference type="PANTHER" id="PTHR30273:SF2">
    <property type="entry name" value="PROTEIN FECR"/>
    <property type="match status" value="1"/>
</dbReference>
<keyword evidence="5" id="KW-1185">Reference proteome</keyword>
<evidence type="ECO:0000313" key="4">
    <source>
        <dbReference type="EMBL" id="EWH11700.1"/>
    </source>
</evidence>
<dbReference type="Proteomes" id="UP000019276">
    <property type="component" value="Unassembled WGS sequence"/>
</dbReference>
<gene>
    <name evidence="4" type="ORF">DS2_02715</name>
</gene>
<accession>W7R255</accession>
<keyword evidence="1" id="KW-0472">Membrane</keyword>
<organism evidence="4 5">
    <name type="scientific">Catenovulum agarivorans DS-2</name>
    <dbReference type="NCBI Taxonomy" id="1328313"/>
    <lineage>
        <taxon>Bacteria</taxon>
        <taxon>Pseudomonadati</taxon>
        <taxon>Pseudomonadota</taxon>
        <taxon>Gammaproteobacteria</taxon>
        <taxon>Alteromonadales</taxon>
        <taxon>Alteromonadaceae</taxon>
        <taxon>Catenovulum</taxon>
    </lineage>
</organism>
<feature type="domain" description="FecR N-terminal" evidence="3">
    <location>
        <begin position="9"/>
        <end position="45"/>
    </location>
</feature>
<dbReference type="RefSeq" id="WP_035013099.1">
    <property type="nucleotide sequence ID" value="NZ_ARZY01000003.1"/>
</dbReference>
<keyword evidence="1" id="KW-0812">Transmembrane</keyword>
<dbReference type="InterPro" id="IPR012373">
    <property type="entry name" value="Ferrdict_sens_TM"/>
</dbReference>
<dbReference type="EMBL" id="ARZY01000003">
    <property type="protein sequence ID" value="EWH11700.1"/>
    <property type="molecule type" value="Genomic_DNA"/>
</dbReference>
<feature type="domain" description="FecR protein" evidence="2">
    <location>
        <begin position="119"/>
        <end position="206"/>
    </location>
</feature>
<dbReference type="InterPro" id="IPR032623">
    <property type="entry name" value="FecR_N"/>
</dbReference>
<dbReference type="PANTHER" id="PTHR30273">
    <property type="entry name" value="PERIPLASMIC SIGNAL SENSOR AND SIGMA FACTOR ACTIVATOR FECR-RELATED"/>
    <property type="match status" value="1"/>
</dbReference>
<name>W7R255_9ALTE</name>
<dbReference type="PIRSF" id="PIRSF018266">
    <property type="entry name" value="FecR"/>
    <property type="match status" value="1"/>
</dbReference>
<dbReference type="AlphaFoldDB" id="W7R255"/>
<proteinExistence type="predicted"/>
<evidence type="ECO:0000259" key="3">
    <source>
        <dbReference type="Pfam" id="PF16220"/>
    </source>
</evidence>
<evidence type="ECO:0000256" key="1">
    <source>
        <dbReference type="SAM" id="Phobius"/>
    </source>
</evidence>
<evidence type="ECO:0000313" key="5">
    <source>
        <dbReference type="Proteomes" id="UP000019276"/>
    </source>
</evidence>
<dbReference type="Gene3D" id="2.60.120.1440">
    <property type="match status" value="1"/>
</dbReference>
<dbReference type="OrthoDB" id="9798846at2"/>
<protein>
    <submittedName>
        <fullName evidence="4">Iron-dicitrate sensor, membrane component</fullName>
    </submittedName>
</protein>
<dbReference type="Pfam" id="PF16220">
    <property type="entry name" value="DUF4880"/>
    <property type="match status" value="1"/>
</dbReference>
<dbReference type="eggNOG" id="COG3712">
    <property type="taxonomic scope" value="Bacteria"/>
</dbReference>
<feature type="transmembrane region" description="Helical" evidence="1">
    <location>
        <begin position="83"/>
        <end position="101"/>
    </location>
</feature>
<evidence type="ECO:0000259" key="2">
    <source>
        <dbReference type="Pfam" id="PF04773"/>
    </source>
</evidence>
<dbReference type="Pfam" id="PF04773">
    <property type="entry name" value="FecR"/>
    <property type="match status" value="1"/>
</dbReference>
<sequence length="319" mass="35373">MKDKQAIFEQAAEWAEIVDELTEQQQQELQLWLAADPAHQQAYEKCMAILHSQELSYALQSLPNQISKKTADKPRFLFTKKQLLGSCCLALLALCASIFTLKTSPEMVPIVAATPTDEHNQSQQIALPDGSVMTLAGETQLTFNQQQKVRNVILDKGESLFAVEHIADDQPFYVHAGEVRVQVTGTTFSVDKNDYSTQVIVVEGSVVVGANKQQVVLTAGQSVEVINGKIADKIIYPQAIQHHLQANWLDAQQMSLGAVIAKLDRKLTEQISLEDPSLMAMSVNGRFNLNQPKQTLKMLALASNLRLAEYPGHILIRRN</sequence>
<comment type="caution">
    <text evidence="4">The sequence shown here is derived from an EMBL/GenBank/DDBJ whole genome shotgun (WGS) entry which is preliminary data.</text>
</comment>
<dbReference type="STRING" id="1328313.DS2_02715"/>
<reference evidence="4 5" key="1">
    <citation type="journal article" date="2014" name="Genome Announc.">
        <title>Draft Genome Sequence of the Agar-Degrading Bacterium Catenovulum sp. Strain DS-2, Isolated from Intestines of Haliotis diversicolor.</title>
        <authorList>
            <person name="Shan D."/>
            <person name="Li X."/>
            <person name="Gu Z."/>
            <person name="Wei G."/>
            <person name="Gao Z."/>
            <person name="Shao Z."/>
        </authorList>
    </citation>
    <scope>NUCLEOTIDE SEQUENCE [LARGE SCALE GENOMIC DNA]</scope>
    <source>
        <strain evidence="4 5">DS-2</strain>
    </source>
</reference>
<keyword evidence="1" id="KW-1133">Transmembrane helix</keyword>